<proteinExistence type="predicted"/>
<keyword evidence="3" id="KW-0238">DNA-binding</keyword>
<dbReference type="Pfam" id="PF00319">
    <property type="entry name" value="SRF-TF"/>
    <property type="match status" value="1"/>
</dbReference>
<evidence type="ECO:0000256" key="1">
    <source>
        <dbReference type="ARBA" id="ARBA00004123"/>
    </source>
</evidence>
<evidence type="ECO:0000256" key="2">
    <source>
        <dbReference type="ARBA" id="ARBA00023015"/>
    </source>
</evidence>
<dbReference type="GO" id="GO:0003700">
    <property type="term" value="F:DNA-binding transcription factor activity"/>
    <property type="evidence" value="ECO:0007669"/>
    <property type="project" value="InterPro"/>
</dbReference>
<dbReference type="InterPro" id="IPR050142">
    <property type="entry name" value="MADS-box/MEF2_TF"/>
</dbReference>
<evidence type="ECO:0000256" key="4">
    <source>
        <dbReference type="ARBA" id="ARBA00023163"/>
    </source>
</evidence>
<evidence type="ECO:0000256" key="3">
    <source>
        <dbReference type="ARBA" id="ARBA00023125"/>
    </source>
</evidence>
<keyword evidence="4" id="KW-0804">Transcription</keyword>
<protein>
    <submittedName>
        <fullName evidence="10">Uncharacterized protein</fullName>
    </submittedName>
</protein>
<dbReference type="PANTHER" id="PTHR48019">
    <property type="entry name" value="SERUM RESPONSE FACTOR HOMOLOG"/>
    <property type="match status" value="1"/>
</dbReference>
<dbReference type="AlphaFoldDB" id="A0A7I8JW83"/>
<dbReference type="InterPro" id="IPR036879">
    <property type="entry name" value="TF_MADSbox_sf"/>
</dbReference>
<feature type="compositionally biased region" description="Gly residues" evidence="7">
    <location>
        <begin position="185"/>
        <end position="194"/>
    </location>
</feature>
<feature type="domain" description="K-box" evidence="9">
    <location>
        <begin position="86"/>
        <end position="176"/>
    </location>
</feature>
<evidence type="ECO:0000259" key="8">
    <source>
        <dbReference type="PROSITE" id="PS50066"/>
    </source>
</evidence>
<dbReference type="SUPFAM" id="SSF55455">
    <property type="entry name" value="SRF-like"/>
    <property type="match status" value="1"/>
</dbReference>
<dbReference type="CDD" id="cd00265">
    <property type="entry name" value="MADS_MEF2_like"/>
    <property type="match status" value="1"/>
</dbReference>
<sequence>MGRGRVELKRIENKINRQVTFAKRRNGLMKKAYELSVLCDAEVALIIFSNRGKLFEFSSNSMLKTLEKYQKCSYPVPDAIVPSKETQSSYQEYLKLKGRVEALQRSHRNLLGEDLGSLNTRELEQLENQLDASLKHVRSTKTQLMLDQLCDLRRKEQMLQESNRILRQKLQEVGPENPLQLSWGNNGGGGGGGPSTTPYGRQPVPPTEGLLQPLGFDGPLQIGWYPVANVDQLNPGELSQNVNGGFVGGWMG</sequence>
<evidence type="ECO:0000256" key="5">
    <source>
        <dbReference type="ARBA" id="ARBA00023242"/>
    </source>
</evidence>
<evidence type="ECO:0000256" key="7">
    <source>
        <dbReference type="SAM" id="MobiDB-lite"/>
    </source>
</evidence>
<dbReference type="PROSITE" id="PS00350">
    <property type="entry name" value="MADS_BOX_1"/>
    <property type="match status" value="1"/>
</dbReference>
<dbReference type="PRINTS" id="PR00404">
    <property type="entry name" value="MADSDOMAIN"/>
</dbReference>
<gene>
    <name evidence="10" type="ORF">SI8410_01000225</name>
</gene>
<dbReference type="GO" id="GO:0010093">
    <property type="term" value="P:specification of floral organ identity"/>
    <property type="evidence" value="ECO:0007669"/>
    <property type="project" value="UniProtKB-ARBA"/>
</dbReference>
<dbReference type="InterPro" id="IPR002100">
    <property type="entry name" value="TF_MADSbox"/>
</dbReference>
<name>A0A7I8JW83_SPIIN</name>
<dbReference type="GO" id="GO:0045944">
    <property type="term" value="P:positive regulation of transcription by RNA polymerase II"/>
    <property type="evidence" value="ECO:0007669"/>
    <property type="project" value="InterPro"/>
</dbReference>
<dbReference type="PROSITE" id="PS51297">
    <property type="entry name" value="K_BOX"/>
    <property type="match status" value="1"/>
</dbReference>
<accession>A0A7I8JW83</accession>
<comment type="subcellular location">
    <subcellularLocation>
        <location evidence="1">Nucleus</location>
    </subcellularLocation>
</comment>
<dbReference type="PROSITE" id="PS50066">
    <property type="entry name" value="MADS_BOX_2"/>
    <property type="match status" value="1"/>
</dbReference>
<dbReference type="InterPro" id="IPR002487">
    <property type="entry name" value="TF_Kbox"/>
</dbReference>
<keyword evidence="2" id="KW-0805">Transcription regulation</keyword>
<keyword evidence="5" id="KW-0539">Nucleus</keyword>
<organism evidence="10 11">
    <name type="scientific">Spirodela intermedia</name>
    <name type="common">Intermediate duckweed</name>
    <dbReference type="NCBI Taxonomy" id="51605"/>
    <lineage>
        <taxon>Eukaryota</taxon>
        <taxon>Viridiplantae</taxon>
        <taxon>Streptophyta</taxon>
        <taxon>Embryophyta</taxon>
        <taxon>Tracheophyta</taxon>
        <taxon>Spermatophyta</taxon>
        <taxon>Magnoliopsida</taxon>
        <taxon>Liliopsida</taxon>
        <taxon>Araceae</taxon>
        <taxon>Lemnoideae</taxon>
        <taxon>Spirodela</taxon>
    </lineage>
</organism>
<dbReference type="InterPro" id="IPR033896">
    <property type="entry name" value="MEF2-like_N"/>
</dbReference>
<feature type="domain" description="MADS-box" evidence="8">
    <location>
        <begin position="1"/>
        <end position="61"/>
    </location>
</feature>
<dbReference type="GO" id="GO:0005634">
    <property type="term" value="C:nucleus"/>
    <property type="evidence" value="ECO:0007669"/>
    <property type="project" value="UniProtKB-SubCell"/>
</dbReference>
<dbReference type="SMART" id="SM00432">
    <property type="entry name" value="MADS"/>
    <property type="match status" value="1"/>
</dbReference>
<dbReference type="OrthoDB" id="1898716at2759"/>
<evidence type="ECO:0000259" key="9">
    <source>
        <dbReference type="PROSITE" id="PS51297"/>
    </source>
</evidence>
<keyword evidence="6" id="KW-0175">Coiled coil</keyword>
<dbReference type="Pfam" id="PF01486">
    <property type="entry name" value="K-box"/>
    <property type="match status" value="1"/>
</dbReference>
<keyword evidence="11" id="KW-1185">Reference proteome</keyword>
<dbReference type="Gene3D" id="3.40.1810.10">
    <property type="entry name" value="Transcription factor, MADS-box"/>
    <property type="match status" value="1"/>
</dbReference>
<feature type="coiled-coil region" evidence="6">
    <location>
        <begin position="123"/>
        <end position="172"/>
    </location>
</feature>
<evidence type="ECO:0000256" key="6">
    <source>
        <dbReference type="SAM" id="Coils"/>
    </source>
</evidence>
<dbReference type="GO" id="GO:0046983">
    <property type="term" value="F:protein dimerization activity"/>
    <property type="evidence" value="ECO:0007669"/>
    <property type="project" value="InterPro"/>
</dbReference>
<feature type="region of interest" description="Disordered" evidence="7">
    <location>
        <begin position="176"/>
        <end position="205"/>
    </location>
</feature>
<dbReference type="FunFam" id="3.40.1810.10:FF:000004">
    <property type="entry name" value="MADS-box transcription factor 1"/>
    <property type="match status" value="1"/>
</dbReference>
<evidence type="ECO:0000313" key="11">
    <source>
        <dbReference type="Proteomes" id="UP000663760"/>
    </source>
</evidence>
<reference evidence="10" key="1">
    <citation type="submission" date="2020-02" db="EMBL/GenBank/DDBJ databases">
        <authorList>
            <person name="Scholz U."/>
            <person name="Mascher M."/>
            <person name="Fiebig A."/>
        </authorList>
    </citation>
    <scope>NUCLEOTIDE SEQUENCE</scope>
</reference>
<evidence type="ECO:0000313" key="10">
    <source>
        <dbReference type="EMBL" id="CAA7387896.1"/>
    </source>
</evidence>
<dbReference type="EMBL" id="LR746264">
    <property type="protein sequence ID" value="CAA7387896.1"/>
    <property type="molecule type" value="Genomic_DNA"/>
</dbReference>
<dbReference type="GO" id="GO:0000977">
    <property type="term" value="F:RNA polymerase II transcription regulatory region sequence-specific DNA binding"/>
    <property type="evidence" value="ECO:0007669"/>
    <property type="project" value="InterPro"/>
</dbReference>
<dbReference type="Proteomes" id="UP000663760">
    <property type="component" value="Chromosome 1"/>
</dbReference>